<keyword evidence="3" id="KW-0804">Transcription</keyword>
<dbReference type="GO" id="GO:0006357">
    <property type="term" value="P:regulation of transcription by RNA polymerase II"/>
    <property type="evidence" value="ECO:0007669"/>
    <property type="project" value="TreeGrafter"/>
</dbReference>
<keyword evidence="7" id="KW-1185">Reference proteome</keyword>
<organism evidence="6 7">
    <name type="scientific">Dothistroma septosporum (strain NZE10 / CBS 128990)</name>
    <name type="common">Red band needle blight fungus</name>
    <name type="synonym">Mycosphaerella pini</name>
    <dbReference type="NCBI Taxonomy" id="675120"/>
    <lineage>
        <taxon>Eukaryota</taxon>
        <taxon>Fungi</taxon>
        <taxon>Dikarya</taxon>
        <taxon>Ascomycota</taxon>
        <taxon>Pezizomycotina</taxon>
        <taxon>Dothideomycetes</taxon>
        <taxon>Dothideomycetidae</taxon>
        <taxon>Mycosphaerellales</taxon>
        <taxon>Mycosphaerellaceae</taxon>
        <taxon>Dothistroma</taxon>
    </lineage>
</organism>
<keyword evidence="2" id="KW-0805">Transcription regulation</keyword>
<dbReference type="GO" id="GO:0000124">
    <property type="term" value="C:SAGA complex"/>
    <property type="evidence" value="ECO:0007669"/>
    <property type="project" value="TreeGrafter"/>
</dbReference>
<dbReference type="InterPro" id="IPR024738">
    <property type="entry name" value="Hfi1/Tada1"/>
</dbReference>
<dbReference type="PANTHER" id="PTHR21277">
    <property type="entry name" value="TRANSCRIPTIONAL ADAPTER 1"/>
    <property type="match status" value="1"/>
</dbReference>
<evidence type="ECO:0000256" key="1">
    <source>
        <dbReference type="ARBA" id="ARBA00004123"/>
    </source>
</evidence>
<sequence>MNPAELLGGANGHISPTQMRVAPAIGGKTLPGASATAATSSTMNGSAAPRVNLEPIYTQLKAALGDNWNDYKTAISAFVTGRLNQAELAWVLQPYLSPVPSVITSADPTKSPLSTLRLHNTFLASIYENTLRDYPPTDVAPWVVATDKPTAAAKNAGAGSGANDKADERLKREVMTLHARDRKRIKTLKEAAKPVNNAYAEILGYTNELVVRPVGSDAEPQSATGTGPTTSSLARSSYDIETRRRWAQTLASEALEFPSSGDIQSRIEPVCYEEGLTGVAQGALAGCAEIIEQALEVQLKEMLGSLLDHARSNGAGGEGVQTNKFRRQLRKEEDDAERGIIQRNAAGLLPVEMEMQAKRQPLDRQDLRLSINLYDPFLRSDRFLDERVMLNQYPIMDNKPRLNGSGHNEGKPIPNGVTIADPDAMDIDGAEYASFQGIGKAEHDGVMSALDDCLLTVAG</sequence>
<feature type="compositionally biased region" description="Polar residues" evidence="5">
    <location>
        <begin position="219"/>
        <end position="235"/>
    </location>
</feature>
<dbReference type="OMA" id="EMAFTRG"/>
<protein>
    <submittedName>
        <fullName evidence="6">Uncharacterized protein</fullName>
    </submittedName>
</protein>
<dbReference type="AlphaFoldDB" id="N1PLH4"/>
<dbReference type="EMBL" id="KB446541">
    <property type="protein sequence ID" value="EME42405.1"/>
    <property type="molecule type" value="Genomic_DNA"/>
</dbReference>
<proteinExistence type="predicted"/>
<evidence type="ECO:0000256" key="2">
    <source>
        <dbReference type="ARBA" id="ARBA00023015"/>
    </source>
</evidence>
<evidence type="ECO:0000256" key="4">
    <source>
        <dbReference type="ARBA" id="ARBA00023242"/>
    </source>
</evidence>
<dbReference type="GO" id="GO:0005634">
    <property type="term" value="C:nucleus"/>
    <property type="evidence" value="ECO:0007669"/>
    <property type="project" value="UniProtKB-SubCell"/>
</dbReference>
<name>N1PLH4_DOTSN</name>
<accession>N1PLH4</accession>
<dbReference type="STRING" id="675120.N1PLH4"/>
<reference evidence="6 7" key="2">
    <citation type="journal article" date="2012" name="PLoS Pathog.">
        <title>Diverse lifestyles and strategies of plant pathogenesis encoded in the genomes of eighteen Dothideomycetes fungi.</title>
        <authorList>
            <person name="Ohm R.A."/>
            <person name="Feau N."/>
            <person name="Henrissat B."/>
            <person name="Schoch C.L."/>
            <person name="Horwitz B.A."/>
            <person name="Barry K.W."/>
            <person name="Condon B.J."/>
            <person name="Copeland A.C."/>
            <person name="Dhillon B."/>
            <person name="Glaser F."/>
            <person name="Hesse C.N."/>
            <person name="Kosti I."/>
            <person name="LaButti K."/>
            <person name="Lindquist E.A."/>
            <person name="Lucas S."/>
            <person name="Salamov A.A."/>
            <person name="Bradshaw R.E."/>
            <person name="Ciuffetti L."/>
            <person name="Hamelin R.C."/>
            <person name="Kema G.H.J."/>
            <person name="Lawrence C."/>
            <person name="Scott J.A."/>
            <person name="Spatafora J.W."/>
            <person name="Turgeon B.G."/>
            <person name="de Wit P.J.G.M."/>
            <person name="Zhong S."/>
            <person name="Goodwin S.B."/>
            <person name="Grigoriev I.V."/>
        </authorList>
    </citation>
    <scope>NUCLEOTIDE SEQUENCE [LARGE SCALE GENOMIC DNA]</scope>
    <source>
        <strain evidence="7">NZE10 / CBS 128990</strain>
    </source>
</reference>
<dbReference type="Pfam" id="PF12767">
    <property type="entry name" value="SAGA-Tad1"/>
    <property type="match status" value="1"/>
</dbReference>
<dbReference type="HOGENOM" id="CLU_038277_1_0_1"/>
<dbReference type="eggNOG" id="ENOG502RX84">
    <property type="taxonomic scope" value="Eukaryota"/>
</dbReference>
<dbReference type="PANTHER" id="PTHR21277:SF5">
    <property type="entry name" value="TRANSCRIPTIONAL ADAPTER 1"/>
    <property type="match status" value="1"/>
</dbReference>
<evidence type="ECO:0000313" key="6">
    <source>
        <dbReference type="EMBL" id="EME42405.1"/>
    </source>
</evidence>
<evidence type="ECO:0000313" key="7">
    <source>
        <dbReference type="Proteomes" id="UP000016933"/>
    </source>
</evidence>
<dbReference type="OrthoDB" id="10264870at2759"/>
<comment type="subcellular location">
    <subcellularLocation>
        <location evidence="1">Nucleus</location>
    </subcellularLocation>
</comment>
<evidence type="ECO:0000256" key="3">
    <source>
        <dbReference type="ARBA" id="ARBA00023163"/>
    </source>
</evidence>
<dbReference type="Proteomes" id="UP000016933">
    <property type="component" value="Unassembled WGS sequence"/>
</dbReference>
<reference evidence="7" key="1">
    <citation type="journal article" date="2012" name="PLoS Genet.">
        <title>The genomes of the fungal plant pathogens Cladosporium fulvum and Dothistroma septosporum reveal adaptation to different hosts and lifestyles but also signatures of common ancestry.</title>
        <authorList>
            <person name="de Wit P.J.G.M."/>
            <person name="van der Burgt A."/>
            <person name="Oekmen B."/>
            <person name="Stergiopoulos I."/>
            <person name="Abd-Elsalam K.A."/>
            <person name="Aerts A.L."/>
            <person name="Bahkali A.H."/>
            <person name="Beenen H.G."/>
            <person name="Chettri P."/>
            <person name="Cox M.P."/>
            <person name="Datema E."/>
            <person name="de Vries R.P."/>
            <person name="Dhillon B."/>
            <person name="Ganley A.R."/>
            <person name="Griffiths S.A."/>
            <person name="Guo Y."/>
            <person name="Hamelin R.C."/>
            <person name="Henrissat B."/>
            <person name="Kabir M.S."/>
            <person name="Jashni M.K."/>
            <person name="Kema G."/>
            <person name="Klaubauf S."/>
            <person name="Lapidus A."/>
            <person name="Levasseur A."/>
            <person name="Lindquist E."/>
            <person name="Mehrabi R."/>
            <person name="Ohm R.A."/>
            <person name="Owen T.J."/>
            <person name="Salamov A."/>
            <person name="Schwelm A."/>
            <person name="Schijlen E."/>
            <person name="Sun H."/>
            <person name="van den Burg H.A."/>
            <person name="van Ham R.C.H.J."/>
            <person name="Zhang S."/>
            <person name="Goodwin S.B."/>
            <person name="Grigoriev I.V."/>
            <person name="Collemare J."/>
            <person name="Bradshaw R.E."/>
        </authorList>
    </citation>
    <scope>NUCLEOTIDE SEQUENCE [LARGE SCALE GENOMIC DNA]</scope>
    <source>
        <strain evidence="7">NZE10 / CBS 128990</strain>
    </source>
</reference>
<evidence type="ECO:0000256" key="5">
    <source>
        <dbReference type="SAM" id="MobiDB-lite"/>
    </source>
</evidence>
<dbReference type="GO" id="GO:0003713">
    <property type="term" value="F:transcription coactivator activity"/>
    <property type="evidence" value="ECO:0007669"/>
    <property type="project" value="TreeGrafter"/>
</dbReference>
<gene>
    <name evidence="6" type="ORF">DOTSEDRAFT_45948</name>
</gene>
<keyword evidence="4" id="KW-0539">Nucleus</keyword>
<feature type="region of interest" description="Disordered" evidence="5">
    <location>
        <begin position="216"/>
        <end position="236"/>
    </location>
</feature>